<name>A0A3P7IP78_STRVU</name>
<evidence type="ECO:0000256" key="1">
    <source>
        <dbReference type="SAM" id="MobiDB-lite"/>
    </source>
</evidence>
<feature type="region of interest" description="Disordered" evidence="1">
    <location>
        <begin position="158"/>
        <end position="178"/>
    </location>
</feature>
<evidence type="ECO:0000313" key="2">
    <source>
        <dbReference type="EMBL" id="VDM74900.1"/>
    </source>
</evidence>
<dbReference type="InterPro" id="IPR043128">
    <property type="entry name" value="Rev_trsase/Diguanyl_cyclase"/>
</dbReference>
<sequence length="178" mass="20974">MRLYQLEKSIVFTQEKKRNRSHHMPKDGLMHIIDLCANNCLYSSLDLQGFHQIPIEKTHCERTAFASRVFIYVDDLIVTSETPEELTSETPEEYLVDIDEVLFRPKQRRIRPKPEKAQAIDNYPTPKNPTEMRNCNELLKEALTLLSVTPRLGYFCHRNGQSRNNRRRRETSTRITLK</sequence>
<evidence type="ECO:0008006" key="4">
    <source>
        <dbReference type="Google" id="ProtNLM"/>
    </source>
</evidence>
<gene>
    <name evidence="2" type="ORF">SVUK_LOCUS9898</name>
</gene>
<dbReference type="SUPFAM" id="SSF56672">
    <property type="entry name" value="DNA/RNA polymerases"/>
    <property type="match status" value="1"/>
</dbReference>
<dbReference type="Proteomes" id="UP000270094">
    <property type="component" value="Unassembled WGS sequence"/>
</dbReference>
<evidence type="ECO:0000313" key="3">
    <source>
        <dbReference type="Proteomes" id="UP000270094"/>
    </source>
</evidence>
<dbReference type="Gene3D" id="3.30.70.270">
    <property type="match status" value="1"/>
</dbReference>
<proteinExistence type="predicted"/>
<reference evidence="2 3" key="1">
    <citation type="submission" date="2018-11" db="EMBL/GenBank/DDBJ databases">
        <authorList>
            <consortium name="Pathogen Informatics"/>
        </authorList>
    </citation>
    <scope>NUCLEOTIDE SEQUENCE [LARGE SCALE GENOMIC DNA]</scope>
</reference>
<accession>A0A3P7IP78</accession>
<dbReference type="InterPro" id="IPR043502">
    <property type="entry name" value="DNA/RNA_pol_sf"/>
</dbReference>
<keyword evidence="3" id="KW-1185">Reference proteome</keyword>
<dbReference type="AlphaFoldDB" id="A0A3P7IP78"/>
<protein>
    <recommendedName>
        <fullName evidence="4">Reverse transcriptase domain-containing protein</fullName>
    </recommendedName>
</protein>
<dbReference type="EMBL" id="UYYB01094730">
    <property type="protein sequence ID" value="VDM74900.1"/>
    <property type="molecule type" value="Genomic_DNA"/>
</dbReference>
<dbReference type="OrthoDB" id="5868531at2759"/>
<organism evidence="2 3">
    <name type="scientific">Strongylus vulgaris</name>
    <name type="common">Blood worm</name>
    <dbReference type="NCBI Taxonomy" id="40348"/>
    <lineage>
        <taxon>Eukaryota</taxon>
        <taxon>Metazoa</taxon>
        <taxon>Ecdysozoa</taxon>
        <taxon>Nematoda</taxon>
        <taxon>Chromadorea</taxon>
        <taxon>Rhabditida</taxon>
        <taxon>Rhabditina</taxon>
        <taxon>Rhabditomorpha</taxon>
        <taxon>Strongyloidea</taxon>
        <taxon>Strongylidae</taxon>
        <taxon>Strongylus</taxon>
    </lineage>
</organism>